<dbReference type="Proteomes" id="UP000594263">
    <property type="component" value="Unplaced"/>
</dbReference>
<dbReference type="AlphaFoldDB" id="A0A7N0U819"/>
<sequence>MGSQGGSSRRSLSMKDGKKSMENRGNNSARKGLTPSRSSMSLTGERTVKRLRLSKAITVPDTITGSRIHPEIQLINWAGKP</sequence>
<keyword evidence="3" id="KW-1185">Reference proteome</keyword>
<name>A0A7N0U819_KALFE</name>
<feature type="compositionally biased region" description="Basic and acidic residues" evidence="1">
    <location>
        <begin position="13"/>
        <end position="22"/>
    </location>
</feature>
<evidence type="ECO:0000313" key="2">
    <source>
        <dbReference type="EnsemblPlants" id="Kaladp0056s0010.1.v1.1"/>
    </source>
</evidence>
<reference evidence="2" key="1">
    <citation type="submission" date="2021-01" db="UniProtKB">
        <authorList>
            <consortium name="EnsemblPlants"/>
        </authorList>
    </citation>
    <scope>IDENTIFICATION</scope>
</reference>
<proteinExistence type="predicted"/>
<accession>A0A7N0U819</accession>
<evidence type="ECO:0000256" key="1">
    <source>
        <dbReference type="SAM" id="MobiDB-lite"/>
    </source>
</evidence>
<feature type="compositionally biased region" description="Polar residues" evidence="1">
    <location>
        <begin position="23"/>
        <end position="44"/>
    </location>
</feature>
<dbReference type="Gramene" id="Kaladp0056s0010.1.v1.1">
    <property type="protein sequence ID" value="Kaladp0056s0010.1.v1.1"/>
    <property type="gene ID" value="Kaladp0056s0010.v1.1"/>
</dbReference>
<organism evidence="2 3">
    <name type="scientific">Kalanchoe fedtschenkoi</name>
    <name type="common">Lavender scallops</name>
    <name type="synonym">South American air plant</name>
    <dbReference type="NCBI Taxonomy" id="63787"/>
    <lineage>
        <taxon>Eukaryota</taxon>
        <taxon>Viridiplantae</taxon>
        <taxon>Streptophyta</taxon>
        <taxon>Embryophyta</taxon>
        <taxon>Tracheophyta</taxon>
        <taxon>Spermatophyta</taxon>
        <taxon>Magnoliopsida</taxon>
        <taxon>eudicotyledons</taxon>
        <taxon>Gunneridae</taxon>
        <taxon>Pentapetalae</taxon>
        <taxon>Saxifragales</taxon>
        <taxon>Crassulaceae</taxon>
        <taxon>Kalanchoe</taxon>
    </lineage>
</organism>
<feature type="region of interest" description="Disordered" evidence="1">
    <location>
        <begin position="1"/>
        <end position="47"/>
    </location>
</feature>
<protein>
    <submittedName>
        <fullName evidence="2">Uncharacterized protein</fullName>
    </submittedName>
</protein>
<feature type="compositionally biased region" description="Low complexity" evidence="1">
    <location>
        <begin position="1"/>
        <end position="11"/>
    </location>
</feature>
<dbReference type="EnsemblPlants" id="Kaladp0056s0010.1.v1.1">
    <property type="protein sequence ID" value="Kaladp0056s0010.1.v1.1"/>
    <property type="gene ID" value="Kaladp0056s0010.v1.1"/>
</dbReference>
<evidence type="ECO:0000313" key="3">
    <source>
        <dbReference type="Proteomes" id="UP000594263"/>
    </source>
</evidence>